<dbReference type="InterPro" id="IPR050282">
    <property type="entry name" value="Cycloisomerase_2"/>
</dbReference>
<dbReference type="InterPro" id="IPR011048">
    <property type="entry name" value="Haem_d1_sf"/>
</dbReference>
<accession>A0ABZ3J2K3</accession>
<dbReference type="Proteomes" id="UP000216052">
    <property type="component" value="Chromosome"/>
</dbReference>
<protein>
    <submittedName>
        <fullName evidence="2">6-phosphogluconolactonase</fullName>
        <ecNumber evidence="2">3.1.1.31</ecNumber>
    </submittedName>
</protein>
<name>A0ABZ3J2K3_SPOA4</name>
<dbReference type="Pfam" id="PF10282">
    <property type="entry name" value="Lactonase"/>
    <property type="match status" value="1"/>
</dbReference>
<dbReference type="SUPFAM" id="SSF51004">
    <property type="entry name" value="C-terminal (heme d1) domain of cytochrome cd1-nitrite reductase"/>
    <property type="match status" value="1"/>
</dbReference>
<dbReference type="InterPro" id="IPR015943">
    <property type="entry name" value="WD40/YVTN_repeat-like_dom_sf"/>
</dbReference>
<dbReference type="PANTHER" id="PTHR30344:SF1">
    <property type="entry name" value="6-PHOSPHOGLUCONOLACTONASE"/>
    <property type="match status" value="1"/>
</dbReference>
<comment type="similarity">
    <text evidence="1">Belongs to the cycloisomerase 2 family.</text>
</comment>
<organism evidence="2 3">
    <name type="scientific">Sporomusa acidovorans (strain ATCC 49682 / DSM 3132 / Mol)</name>
    <dbReference type="NCBI Taxonomy" id="1123286"/>
    <lineage>
        <taxon>Bacteria</taxon>
        <taxon>Bacillati</taxon>
        <taxon>Bacillota</taxon>
        <taxon>Negativicutes</taxon>
        <taxon>Selenomonadales</taxon>
        <taxon>Sporomusaceae</taxon>
        <taxon>Sporomusa</taxon>
    </lineage>
</organism>
<dbReference type="GO" id="GO:0017057">
    <property type="term" value="F:6-phosphogluconolactonase activity"/>
    <property type="evidence" value="ECO:0007669"/>
    <property type="project" value="UniProtKB-EC"/>
</dbReference>
<evidence type="ECO:0000256" key="1">
    <source>
        <dbReference type="ARBA" id="ARBA00005564"/>
    </source>
</evidence>
<sequence>MKLFAVFVLILSISWFVKPAFVSAAAQMQSEIAVYTSLGEELSRYELDVPNATLTKKGSIRLAANVQFAAFHPNGHYLYVVSSNAGNGTLGAAGNTHLLSVFKIDKTNGGLQAYGEPVILPERPIHITVDKSGNYALVAFNQSGTVRVYRILRDGAIGEEVPQPQKPDGGIFTHQVMVTSTNNTVIALGRGNEAVQSRPADIGSRTTFSFSDGVLTQVDKTYYEQELGPRHLAFHPTKPWVYVAMERGSKLQMHTLKDGILSKEPLYQKETLNNLEYVHKERQKGGVVKIHPNGKYLYVTNRADGTIKENGQAVIWAGGENNIAVFKLDETSGEPTLIQHIDCGGIEARTFAIDPSGKLLVAANQKTMQVKTGDTLKTVPANLSVFRIGDDGKLAFVRQYDVNAGSKWLLWMDLIEIK</sequence>
<dbReference type="EMBL" id="CP155571">
    <property type="protein sequence ID" value="XFO72177.1"/>
    <property type="molecule type" value="Genomic_DNA"/>
</dbReference>
<keyword evidence="2" id="KW-0378">Hydrolase</keyword>
<dbReference type="PANTHER" id="PTHR30344">
    <property type="entry name" value="6-PHOSPHOGLUCONOLACTONASE-RELATED"/>
    <property type="match status" value="1"/>
</dbReference>
<evidence type="ECO:0000313" key="3">
    <source>
        <dbReference type="Proteomes" id="UP000216052"/>
    </source>
</evidence>
<keyword evidence="3" id="KW-1185">Reference proteome</keyword>
<evidence type="ECO:0000313" key="2">
    <source>
        <dbReference type="EMBL" id="XFO72177.1"/>
    </source>
</evidence>
<proteinExistence type="inferred from homology"/>
<dbReference type="EC" id="3.1.1.31" evidence="2"/>
<dbReference type="Gene3D" id="2.130.10.10">
    <property type="entry name" value="YVTN repeat-like/Quinoprotein amine dehydrogenase"/>
    <property type="match status" value="1"/>
</dbReference>
<reference evidence="2" key="1">
    <citation type="submission" date="2024-05" db="EMBL/GenBank/DDBJ databases">
        <title>Isolation and characterization of Sporomusa carbonis sp. nov., a carboxydotrophic hydrogenogen in the genus of Sporomusa isolated from a charcoal burning pile.</title>
        <authorList>
            <person name="Boeer T."/>
            <person name="Rosenbaum F."/>
            <person name="Eysell L."/>
            <person name="Mueller V."/>
            <person name="Daniel R."/>
            <person name="Poehlein A."/>
        </authorList>
    </citation>
    <scope>NUCLEOTIDE SEQUENCE [LARGE SCALE GENOMIC DNA]</scope>
    <source>
        <strain evidence="2">DSM 3132</strain>
    </source>
</reference>
<gene>
    <name evidence="2" type="primary">pgl</name>
    <name evidence="2" type="ORF">SPACI_022230</name>
</gene>
<dbReference type="RefSeq" id="WP_093796508.1">
    <property type="nucleotide sequence ID" value="NZ_CP155571.1"/>
</dbReference>
<dbReference type="InterPro" id="IPR019405">
    <property type="entry name" value="Lactonase_7-beta_prop"/>
</dbReference>